<dbReference type="OrthoDB" id="3633429at2759"/>
<dbReference type="RefSeq" id="XP_033668874.1">
    <property type="nucleotide sequence ID" value="XM_033812510.1"/>
</dbReference>
<dbReference type="EMBL" id="ML993592">
    <property type="protein sequence ID" value="KAF2167985.1"/>
    <property type="molecule type" value="Genomic_DNA"/>
</dbReference>
<evidence type="ECO:0000313" key="2">
    <source>
        <dbReference type="EMBL" id="KAF2167985.1"/>
    </source>
</evidence>
<proteinExistence type="predicted"/>
<dbReference type="AlphaFoldDB" id="A0A6A6CLH4"/>
<organism evidence="2 3">
    <name type="scientific">Zasmidium cellare ATCC 36951</name>
    <dbReference type="NCBI Taxonomy" id="1080233"/>
    <lineage>
        <taxon>Eukaryota</taxon>
        <taxon>Fungi</taxon>
        <taxon>Dikarya</taxon>
        <taxon>Ascomycota</taxon>
        <taxon>Pezizomycotina</taxon>
        <taxon>Dothideomycetes</taxon>
        <taxon>Dothideomycetidae</taxon>
        <taxon>Mycosphaerellales</taxon>
        <taxon>Mycosphaerellaceae</taxon>
        <taxon>Zasmidium</taxon>
    </lineage>
</organism>
<name>A0A6A6CLH4_ZASCE</name>
<feature type="signal peptide" evidence="1">
    <location>
        <begin position="1"/>
        <end position="18"/>
    </location>
</feature>
<feature type="chain" id="PRO_5025357675" evidence="1">
    <location>
        <begin position="19"/>
        <end position="235"/>
    </location>
</feature>
<gene>
    <name evidence="2" type="ORF">M409DRAFT_53920</name>
</gene>
<keyword evidence="3" id="KW-1185">Reference proteome</keyword>
<evidence type="ECO:0000313" key="3">
    <source>
        <dbReference type="Proteomes" id="UP000799537"/>
    </source>
</evidence>
<reference evidence="2" key="1">
    <citation type="journal article" date="2020" name="Stud. Mycol.">
        <title>101 Dothideomycetes genomes: a test case for predicting lifestyles and emergence of pathogens.</title>
        <authorList>
            <person name="Haridas S."/>
            <person name="Albert R."/>
            <person name="Binder M."/>
            <person name="Bloem J."/>
            <person name="Labutti K."/>
            <person name="Salamov A."/>
            <person name="Andreopoulos B."/>
            <person name="Baker S."/>
            <person name="Barry K."/>
            <person name="Bills G."/>
            <person name="Bluhm B."/>
            <person name="Cannon C."/>
            <person name="Castanera R."/>
            <person name="Culley D."/>
            <person name="Daum C."/>
            <person name="Ezra D."/>
            <person name="Gonzalez J."/>
            <person name="Henrissat B."/>
            <person name="Kuo A."/>
            <person name="Liang C."/>
            <person name="Lipzen A."/>
            <person name="Lutzoni F."/>
            <person name="Magnuson J."/>
            <person name="Mondo S."/>
            <person name="Nolan M."/>
            <person name="Ohm R."/>
            <person name="Pangilinan J."/>
            <person name="Park H.-J."/>
            <person name="Ramirez L."/>
            <person name="Alfaro M."/>
            <person name="Sun H."/>
            <person name="Tritt A."/>
            <person name="Yoshinaga Y."/>
            <person name="Zwiers L.-H."/>
            <person name="Turgeon B."/>
            <person name="Goodwin S."/>
            <person name="Spatafora J."/>
            <person name="Crous P."/>
            <person name="Grigoriev I."/>
        </authorList>
    </citation>
    <scope>NUCLEOTIDE SEQUENCE</scope>
    <source>
        <strain evidence="2">ATCC 36951</strain>
    </source>
</reference>
<keyword evidence="1" id="KW-0732">Signal</keyword>
<dbReference type="Proteomes" id="UP000799537">
    <property type="component" value="Unassembled WGS sequence"/>
</dbReference>
<evidence type="ECO:0000256" key="1">
    <source>
        <dbReference type="SAM" id="SignalP"/>
    </source>
</evidence>
<sequence length="235" mass="25250">MASALLLSSLLLLSSTSAQSTSNDTYTYLDVTFSDPGARDCGQGTTGEGNAVTLSVTSPGALFTCFNVNETFSQPNITYNTRGYSCLSDEPCGLNYTITGAEHFNAAVNYSQIWYRQNSFPVVQDDDDDDANPEDRVGRLRFQTYNGLDCLQVGGEDDDGEVEAWYAWNCNNANGTCGTVPYDVKSFAIVPVEEDDQGDDDCYVAAEYANAGARSRVGGSLVALLVAFVIAATFL</sequence>
<accession>A0A6A6CLH4</accession>
<protein>
    <submittedName>
        <fullName evidence="2">Uncharacterized protein</fullName>
    </submittedName>
</protein>
<dbReference type="GeneID" id="54565782"/>